<reference evidence="7" key="2">
    <citation type="journal article" name="Front. Microbiol.">
        <title>Degradative Capacity of Two Strains of Rhodonia placenta: From Phenotype to Genotype.</title>
        <authorList>
            <person name="Kolle M."/>
            <person name="Horta M.A.C."/>
            <person name="Nowrousian M."/>
            <person name="Ohm R.A."/>
            <person name="Benz J.P."/>
            <person name="Pilgard A."/>
        </authorList>
    </citation>
    <scope>NUCLEOTIDE SEQUENCE</scope>
    <source>
        <strain evidence="7">FPRL280</strain>
    </source>
</reference>
<proteinExistence type="inferred from homology"/>
<dbReference type="Gene3D" id="3.40.605.10">
    <property type="entry name" value="Aldehyde Dehydrogenase, Chain A, domain 1"/>
    <property type="match status" value="1"/>
</dbReference>
<dbReference type="EMBL" id="JADOXO010000103">
    <property type="protein sequence ID" value="KAF9813518.1"/>
    <property type="molecule type" value="Genomic_DNA"/>
</dbReference>
<feature type="domain" description="Aldehyde dehydrogenase" evidence="6">
    <location>
        <begin position="19"/>
        <end position="464"/>
    </location>
</feature>
<dbReference type="PANTHER" id="PTHR42986">
    <property type="entry name" value="BENZALDEHYDE DEHYDROGENASE YFMT"/>
    <property type="match status" value="1"/>
</dbReference>
<dbReference type="AlphaFoldDB" id="A0A8H7P1P8"/>
<evidence type="ECO:0000256" key="3">
    <source>
        <dbReference type="ARBA" id="ARBA00023027"/>
    </source>
</evidence>
<comment type="caution">
    <text evidence="7">The sequence shown here is derived from an EMBL/GenBank/DDBJ whole genome shotgun (WGS) entry which is preliminary data.</text>
</comment>
<dbReference type="InterPro" id="IPR015590">
    <property type="entry name" value="Aldehyde_DH_dom"/>
</dbReference>
<dbReference type="InterPro" id="IPR016161">
    <property type="entry name" value="Ald_DH/histidinol_DH"/>
</dbReference>
<dbReference type="InterPro" id="IPR029510">
    <property type="entry name" value="Ald_DH_CS_GLU"/>
</dbReference>
<dbReference type="GO" id="GO:0016620">
    <property type="term" value="F:oxidoreductase activity, acting on the aldehyde or oxo group of donors, NAD or NADP as acceptor"/>
    <property type="evidence" value="ECO:0007669"/>
    <property type="project" value="InterPro"/>
</dbReference>
<gene>
    <name evidence="7" type="ORF">IEO21_05555</name>
</gene>
<dbReference type="Pfam" id="PF00171">
    <property type="entry name" value="Aldedh"/>
    <property type="match status" value="1"/>
</dbReference>
<evidence type="ECO:0000256" key="2">
    <source>
        <dbReference type="ARBA" id="ARBA00023002"/>
    </source>
</evidence>
<keyword evidence="2 5" id="KW-0560">Oxidoreductase</keyword>
<dbReference type="InterPro" id="IPR016163">
    <property type="entry name" value="Ald_DH_C"/>
</dbReference>
<dbReference type="SUPFAM" id="SSF53720">
    <property type="entry name" value="ALDH-like"/>
    <property type="match status" value="1"/>
</dbReference>
<dbReference type="InterPro" id="IPR016162">
    <property type="entry name" value="Ald_DH_N"/>
</dbReference>
<evidence type="ECO:0000313" key="7">
    <source>
        <dbReference type="EMBL" id="KAF9813518.1"/>
    </source>
</evidence>
<keyword evidence="3" id="KW-0520">NAD</keyword>
<evidence type="ECO:0000256" key="4">
    <source>
        <dbReference type="PROSITE-ProRule" id="PRU10007"/>
    </source>
</evidence>
<feature type="active site" evidence="4">
    <location>
        <position position="255"/>
    </location>
</feature>
<evidence type="ECO:0000256" key="1">
    <source>
        <dbReference type="ARBA" id="ARBA00009986"/>
    </source>
</evidence>
<accession>A0A8H7P1P8</accession>
<name>A0A8H7P1P8_9APHY</name>
<dbReference type="Gene3D" id="3.40.309.10">
    <property type="entry name" value="Aldehyde Dehydrogenase, Chain A, domain 2"/>
    <property type="match status" value="1"/>
</dbReference>
<evidence type="ECO:0000259" key="6">
    <source>
        <dbReference type="Pfam" id="PF00171"/>
    </source>
</evidence>
<organism evidence="7 8">
    <name type="scientific">Rhodonia placenta</name>
    <dbReference type="NCBI Taxonomy" id="104341"/>
    <lineage>
        <taxon>Eukaryota</taxon>
        <taxon>Fungi</taxon>
        <taxon>Dikarya</taxon>
        <taxon>Basidiomycota</taxon>
        <taxon>Agaricomycotina</taxon>
        <taxon>Agaricomycetes</taxon>
        <taxon>Polyporales</taxon>
        <taxon>Adustoporiaceae</taxon>
        <taxon>Rhodonia</taxon>
    </lineage>
</organism>
<evidence type="ECO:0000256" key="5">
    <source>
        <dbReference type="RuleBase" id="RU003345"/>
    </source>
</evidence>
<protein>
    <recommendedName>
        <fullName evidence="6">Aldehyde dehydrogenase domain-containing protein</fullName>
    </recommendedName>
</protein>
<comment type="similarity">
    <text evidence="1 5">Belongs to the aldehyde dehydrogenase family.</text>
</comment>
<dbReference type="PANTHER" id="PTHR42986:SF1">
    <property type="entry name" value="BENZALDEHYDE DEHYDROGENASE YFMT"/>
    <property type="match status" value="1"/>
</dbReference>
<sequence>MSVPFTSLYINGSECPASSQASFDVCNPFSGKLVTRAASASSEDCRRAVDAAADAFRTWEHSPLGVRRDFLLKAADLLATPKYREKAAAALKEETSAGDFLVEFNLQVAREWLRCIATLVAELKGESFQSTTPGGQVIAQRRAQGVIFAIAPWNAPLILAVRAVGYPIVCGNTVVLKCSEVSPRSQHIIAELFAEAGLPKGVLNVIHTSKENAPARTAEIIANPAVKKINFTGSDRIGRIIAAEAAKYLKPCVFELGGKAPVIVLEDAEVELAAKAITFSALLFSGQICMSTERVIVQRGVAGRLTKALVAEFSKFRSGGPEERLGAQFSEGSAENIVSMLREAQKEGAKFLLGDGQRVGAVVQPHIVAGVRPGMRLWERESFGPVITLTEADTIDEAVELANATDYSLVAALWTQNVHIAMDVSMRVRTGCISVNGPTVHLEDAKDHTGLGGSTGYGRFSVSDFTDVRMVVLHGANPAPYPLV</sequence>
<evidence type="ECO:0000313" key="8">
    <source>
        <dbReference type="Proteomes" id="UP000639403"/>
    </source>
</evidence>
<dbReference type="PROSITE" id="PS00687">
    <property type="entry name" value="ALDEHYDE_DEHYDR_GLU"/>
    <property type="match status" value="1"/>
</dbReference>
<reference evidence="7" key="1">
    <citation type="submission" date="2020-11" db="EMBL/GenBank/DDBJ databases">
        <authorList>
            <person name="Koelle M."/>
            <person name="Horta M.A.C."/>
            <person name="Nowrousian M."/>
            <person name="Ohm R.A."/>
            <person name="Benz P."/>
            <person name="Pilgard A."/>
        </authorList>
    </citation>
    <scope>NUCLEOTIDE SEQUENCE</scope>
    <source>
        <strain evidence="7">FPRL280</strain>
    </source>
</reference>
<dbReference type="Proteomes" id="UP000639403">
    <property type="component" value="Unassembled WGS sequence"/>
</dbReference>